<feature type="transmembrane region" description="Helical" evidence="5">
    <location>
        <begin position="12"/>
        <end position="32"/>
    </location>
</feature>
<name>A0A9Q4GGJ3_9EURY</name>
<dbReference type="EMBL" id="RKLV01000006">
    <property type="protein sequence ID" value="MCX2819214.1"/>
    <property type="molecule type" value="Genomic_DNA"/>
</dbReference>
<dbReference type="GO" id="GO:0016020">
    <property type="term" value="C:membrane"/>
    <property type="evidence" value="ECO:0007669"/>
    <property type="project" value="UniProtKB-SubCell"/>
</dbReference>
<sequence length="146" mass="15544">MLRVVDTVATGAVGVWLGTVVFFSFVVAPRVFDVLERDRAGDVVNRIFPTYYVLGATLGVVGAAAGGVRVYVDGASTAVAGYVAALLVAVAVAVFSRVYLVPRIRGNDRSREDSDVDAFERYHSASVRLNTVILVSLAAALSLWHV</sequence>
<dbReference type="AlphaFoldDB" id="A0A9Q4GGJ3"/>
<feature type="transmembrane region" description="Helical" evidence="5">
    <location>
        <begin position="78"/>
        <end position="100"/>
    </location>
</feature>
<keyword evidence="8" id="KW-1185">Reference proteome</keyword>
<dbReference type="Proteomes" id="UP001149411">
    <property type="component" value="Unassembled WGS sequence"/>
</dbReference>
<evidence type="ECO:0000256" key="4">
    <source>
        <dbReference type="ARBA" id="ARBA00023136"/>
    </source>
</evidence>
<keyword evidence="2 5" id="KW-0812">Transmembrane</keyword>
<evidence type="ECO:0000256" key="1">
    <source>
        <dbReference type="ARBA" id="ARBA00004370"/>
    </source>
</evidence>
<evidence type="ECO:0000256" key="2">
    <source>
        <dbReference type="ARBA" id="ARBA00022692"/>
    </source>
</evidence>
<dbReference type="RefSeq" id="WP_266087284.1">
    <property type="nucleotide sequence ID" value="NZ_RKLV01000006.1"/>
</dbReference>
<feature type="transmembrane region" description="Helical" evidence="5">
    <location>
        <begin position="52"/>
        <end position="72"/>
    </location>
</feature>
<comment type="caution">
    <text evidence="7">The sequence shown here is derived from an EMBL/GenBank/DDBJ whole genome shotgun (WGS) entry which is preliminary data.</text>
</comment>
<organism evidence="7 8">
    <name type="scientific">Halorutilus salinus</name>
    <dbReference type="NCBI Taxonomy" id="2487751"/>
    <lineage>
        <taxon>Archaea</taxon>
        <taxon>Methanobacteriati</taxon>
        <taxon>Methanobacteriota</taxon>
        <taxon>Stenosarchaea group</taxon>
        <taxon>Halobacteria</taxon>
        <taxon>Halorutilales</taxon>
        <taxon>Halorutilaceae</taxon>
        <taxon>Halorutilus</taxon>
    </lineage>
</organism>
<evidence type="ECO:0000313" key="8">
    <source>
        <dbReference type="Proteomes" id="UP001149411"/>
    </source>
</evidence>
<evidence type="ECO:0000256" key="5">
    <source>
        <dbReference type="SAM" id="Phobius"/>
    </source>
</evidence>
<comment type="subcellular location">
    <subcellularLocation>
        <location evidence="1">Membrane</location>
    </subcellularLocation>
</comment>
<dbReference type="InterPro" id="IPR025423">
    <property type="entry name" value="TMEM205-like"/>
</dbReference>
<gene>
    <name evidence="7" type="ORF">EGH25_07590</name>
</gene>
<evidence type="ECO:0000259" key="6">
    <source>
        <dbReference type="Pfam" id="PF13664"/>
    </source>
</evidence>
<keyword evidence="4 5" id="KW-0472">Membrane</keyword>
<evidence type="ECO:0000256" key="3">
    <source>
        <dbReference type="ARBA" id="ARBA00022989"/>
    </source>
</evidence>
<accession>A0A9Q4GGJ3</accession>
<reference evidence="7" key="1">
    <citation type="submission" date="2022-09" db="EMBL/GenBank/DDBJ databases">
        <title>Haloadaptaus new haloarchaeum isolated from saline soil.</title>
        <authorList>
            <person name="Duran-Viseras A."/>
            <person name="Sanchez-Porro C."/>
            <person name="Ventosa A."/>
        </authorList>
    </citation>
    <scope>NUCLEOTIDE SEQUENCE</scope>
    <source>
        <strain evidence="7">F3-133</strain>
    </source>
</reference>
<protein>
    <submittedName>
        <fullName evidence="7">DUF4149 domain-containing protein</fullName>
    </submittedName>
</protein>
<feature type="domain" description="TMEM205-like" evidence="6">
    <location>
        <begin position="13"/>
        <end position="111"/>
    </location>
</feature>
<dbReference type="Pfam" id="PF13664">
    <property type="entry name" value="DUF4149"/>
    <property type="match status" value="1"/>
</dbReference>
<proteinExistence type="predicted"/>
<keyword evidence="3 5" id="KW-1133">Transmembrane helix</keyword>
<evidence type="ECO:0000313" key="7">
    <source>
        <dbReference type="EMBL" id="MCX2819214.1"/>
    </source>
</evidence>